<dbReference type="InterPro" id="IPR017871">
    <property type="entry name" value="ABC_transporter-like_CS"/>
</dbReference>
<evidence type="ECO:0000256" key="4">
    <source>
        <dbReference type="ARBA" id="ARBA00022840"/>
    </source>
</evidence>
<feature type="domain" description="ABC transporter" evidence="5">
    <location>
        <begin position="15"/>
        <end position="251"/>
    </location>
</feature>
<dbReference type="EC" id="3.6.3.17" evidence="7"/>
<keyword evidence="9" id="KW-1185">Reference proteome</keyword>
<dbReference type="Proteomes" id="UP000594967">
    <property type="component" value="Chromosome"/>
</dbReference>
<reference evidence="7 8" key="1">
    <citation type="submission" date="2018-06" db="EMBL/GenBank/DDBJ databases">
        <authorList>
            <consortium name="Pathogen Informatics"/>
            <person name="Doyle S."/>
        </authorList>
    </citation>
    <scope>NUCLEOTIDE SEQUENCE [LARGE SCALE GENOMIC DNA]</scope>
    <source>
        <strain evidence="7 8">NCTC12961</strain>
    </source>
</reference>
<dbReference type="InterPro" id="IPR003593">
    <property type="entry name" value="AAA+_ATPase"/>
</dbReference>
<dbReference type="InterPro" id="IPR027417">
    <property type="entry name" value="P-loop_NTPase"/>
</dbReference>
<dbReference type="Gene3D" id="3.40.50.300">
    <property type="entry name" value="P-loop containing nucleotide triphosphate hydrolases"/>
    <property type="match status" value="2"/>
</dbReference>
<dbReference type="PANTHER" id="PTHR43790">
    <property type="entry name" value="CARBOHYDRATE TRANSPORT ATP-BINDING PROTEIN MG119-RELATED"/>
    <property type="match status" value="1"/>
</dbReference>
<dbReference type="InterPro" id="IPR003439">
    <property type="entry name" value="ABC_transporter-like_ATP-bd"/>
</dbReference>
<dbReference type="InterPro" id="IPR050107">
    <property type="entry name" value="ABC_carbohydrate_import_ATPase"/>
</dbReference>
<gene>
    <name evidence="7" type="primary">rbsA_2</name>
    <name evidence="6" type="ORF">I6G64_24935</name>
    <name evidence="7" type="ORF">NCTC12961_03130</name>
</gene>
<dbReference type="EMBL" id="LS483469">
    <property type="protein sequence ID" value="SQI40598.1"/>
    <property type="molecule type" value="Genomic_DNA"/>
</dbReference>
<evidence type="ECO:0000313" key="8">
    <source>
        <dbReference type="Proteomes" id="UP000248897"/>
    </source>
</evidence>
<evidence type="ECO:0000313" key="7">
    <source>
        <dbReference type="EMBL" id="SQI40598.1"/>
    </source>
</evidence>
<dbReference type="AlphaFoldDB" id="A0A2X4UXU3"/>
<dbReference type="CDD" id="cd03216">
    <property type="entry name" value="ABC_Carb_Monos_I"/>
    <property type="match status" value="1"/>
</dbReference>
<dbReference type="PROSITE" id="PS50893">
    <property type="entry name" value="ABC_TRANSPORTER_2"/>
    <property type="match status" value="2"/>
</dbReference>
<dbReference type="PANTHER" id="PTHR43790:SF9">
    <property type="entry name" value="GALACTOFURANOSE TRANSPORTER ATP-BINDING PROTEIN YTFR"/>
    <property type="match status" value="1"/>
</dbReference>
<keyword evidence="4 7" id="KW-0067">ATP-binding</keyword>
<name>A0A2X4UXU3_SERPL</name>
<accession>A0A2X4UXU3</accession>
<keyword evidence="1" id="KW-0813">Transport</keyword>
<keyword evidence="2" id="KW-0677">Repeat</keyword>
<dbReference type="EMBL" id="CP065673">
    <property type="protein sequence ID" value="QPS20753.1"/>
    <property type="molecule type" value="Genomic_DNA"/>
</dbReference>
<dbReference type="Pfam" id="PF00005">
    <property type="entry name" value="ABC_tran"/>
    <property type="match status" value="2"/>
</dbReference>
<evidence type="ECO:0000313" key="6">
    <source>
        <dbReference type="EMBL" id="QPS20753.1"/>
    </source>
</evidence>
<organism evidence="7 8">
    <name type="scientific">Serratia plymuthica</name>
    <dbReference type="NCBI Taxonomy" id="82996"/>
    <lineage>
        <taxon>Bacteria</taxon>
        <taxon>Pseudomonadati</taxon>
        <taxon>Pseudomonadota</taxon>
        <taxon>Gammaproteobacteria</taxon>
        <taxon>Enterobacterales</taxon>
        <taxon>Yersiniaceae</taxon>
        <taxon>Serratia</taxon>
    </lineage>
</organism>
<evidence type="ECO:0000256" key="2">
    <source>
        <dbReference type="ARBA" id="ARBA00022737"/>
    </source>
</evidence>
<keyword evidence="3" id="KW-0547">Nucleotide-binding</keyword>
<proteinExistence type="predicted"/>
<protein>
    <submittedName>
        <fullName evidence="7">Ribose import ATP-binding protein RbsA</fullName>
        <ecNumber evidence="7">3.6.3.17</ecNumber>
    </submittedName>
    <submittedName>
        <fullName evidence="6">Sugar ABC transporter ATP-binding protein</fullName>
    </submittedName>
</protein>
<sequence length="521" mass="56066">MSQQETQAAPAVGGLEMIGIEKRFPGTQALSGASLRVLPGEVHGLIGENGAGKSTLIKILAGVYAQDGGEIRIGDRRLASVTPAAIRAAGVRFIHQELHLIPHFTVAESVYVGQERRNRWLGLDKRGMRHDAERFLSEVLDTRLDGNRLVRDLSIAECKLVQIARALIDGQAQLVVFDEPTAPLEARESQLLFNAIARLKQRGIAIIYVSHYLAEIAQICDRVTVFRNGRDVGTLQQLGDGDIARMIPMMVGREITHLFAPRPARRAAAEPWLSAESLSDGAQLRDVSLQLAPGEIVGIAGLLGSGREALIDALYGLRPLKRGQLRIAGKPVRIASPAQATAAGMALVPRDRRHTGLVLPMPVADNINLASLGTLARAGWELRKKARLHAKTLAEQLDIRPRNLQLPVRLLSGGNQQKAILARWLATNPQLLILDEPTLGVDIGAKAEIYQLIAAQAVEGRCVLVSSSDGSELIGLCDRILVMLRGEIVANVRTAGLTQDALLALTSGGSTASPLVQEPVL</sequence>
<evidence type="ECO:0000259" key="5">
    <source>
        <dbReference type="PROSITE" id="PS50893"/>
    </source>
</evidence>
<dbReference type="GO" id="GO:0016887">
    <property type="term" value="F:ATP hydrolysis activity"/>
    <property type="evidence" value="ECO:0007669"/>
    <property type="project" value="InterPro"/>
</dbReference>
<evidence type="ECO:0000256" key="1">
    <source>
        <dbReference type="ARBA" id="ARBA00022448"/>
    </source>
</evidence>
<dbReference type="SUPFAM" id="SSF52540">
    <property type="entry name" value="P-loop containing nucleoside triphosphate hydrolases"/>
    <property type="match status" value="2"/>
</dbReference>
<dbReference type="PROSITE" id="PS00211">
    <property type="entry name" value="ABC_TRANSPORTER_1"/>
    <property type="match status" value="1"/>
</dbReference>
<dbReference type="STRING" id="82996.ADP72_23485"/>
<keyword evidence="7" id="KW-0378">Hydrolase</keyword>
<evidence type="ECO:0000256" key="3">
    <source>
        <dbReference type="ARBA" id="ARBA00022741"/>
    </source>
</evidence>
<dbReference type="CDD" id="cd03215">
    <property type="entry name" value="ABC_Carb_Monos_II"/>
    <property type="match status" value="1"/>
</dbReference>
<dbReference type="SMART" id="SM00382">
    <property type="entry name" value="AAA"/>
    <property type="match status" value="2"/>
</dbReference>
<feature type="domain" description="ABC transporter" evidence="5">
    <location>
        <begin position="264"/>
        <end position="510"/>
    </location>
</feature>
<evidence type="ECO:0000313" key="9">
    <source>
        <dbReference type="Proteomes" id="UP000594967"/>
    </source>
</evidence>
<dbReference type="RefSeq" id="WP_063199598.1">
    <property type="nucleotide sequence ID" value="NZ_CAMITG010000002.1"/>
</dbReference>
<reference evidence="6 9" key="2">
    <citation type="submission" date="2020-12" db="EMBL/GenBank/DDBJ databases">
        <title>FDA dAtabase for Regulatory Grade micrObial Sequences (FDA-ARGOS): Supporting development and validation of Infectious Disease Dx tests.</title>
        <authorList>
            <person name="Sproer C."/>
            <person name="Gronow S."/>
            <person name="Severitt S."/>
            <person name="Schroder I."/>
            <person name="Tallon L."/>
            <person name="Sadzewicz L."/>
            <person name="Zhao X."/>
            <person name="Boylan J."/>
            <person name="Ott S."/>
            <person name="Bowen H."/>
            <person name="Vavikolanu K."/>
            <person name="Mehta A."/>
            <person name="Aluvathingal J."/>
            <person name="Nadendla S."/>
            <person name="Lowell S."/>
            <person name="Myers T."/>
            <person name="Yan Y."/>
            <person name="Sichtig H."/>
        </authorList>
    </citation>
    <scope>NUCLEOTIDE SEQUENCE [LARGE SCALE GENOMIC DNA]</scope>
    <source>
        <strain evidence="6 9">FDAARGOS_907</strain>
    </source>
</reference>
<dbReference type="Proteomes" id="UP000248897">
    <property type="component" value="Chromosome 1"/>
</dbReference>
<dbReference type="GO" id="GO:0005524">
    <property type="term" value="F:ATP binding"/>
    <property type="evidence" value="ECO:0007669"/>
    <property type="project" value="UniProtKB-KW"/>
</dbReference>